<evidence type="ECO:0000256" key="1">
    <source>
        <dbReference type="SAM" id="MobiDB-lite"/>
    </source>
</evidence>
<dbReference type="EMBL" id="CALNXI010000019">
    <property type="protein sequence ID" value="CAH3015113.1"/>
    <property type="molecule type" value="Genomic_DNA"/>
</dbReference>
<comment type="caution">
    <text evidence="2">The sequence shown here is derived from an EMBL/GenBank/DDBJ whole genome shotgun (WGS) entry which is preliminary data.</text>
</comment>
<keyword evidence="3" id="KW-1185">Reference proteome</keyword>
<accession>A0ABN8LG32</accession>
<feature type="region of interest" description="Disordered" evidence="1">
    <location>
        <begin position="1"/>
        <end position="26"/>
    </location>
</feature>
<organism evidence="2 3">
    <name type="scientific">Porites evermanni</name>
    <dbReference type="NCBI Taxonomy" id="104178"/>
    <lineage>
        <taxon>Eukaryota</taxon>
        <taxon>Metazoa</taxon>
        <taxon>Cnidaria</taxon>
        <taxon>Anthozoa</taxon>
        <taxon>Hexacorallia</taxon>
        <taxon>Scleractinia</taxon>
        <taxon>Fungiina</taxon>
        <taxon>Poritidae</taxon>
        <taxon>Porites</taxon>
    </lineage>
</organism>
<feature type="non-terminal residue" evidence="2">
    <location>
        <position position="1"/>
    </location>
</feature>
<reference evidence="2 3" key="1">
    <citation type="submission" date="2022-05" db="EMBL/GenBank/DDBJ databases">
        <authorList>
            <consortium name="Genoscope - CEA"/>
            <person name="William W."/>
        </authorList>
    </citation>
    <scope>NUCLEOTIDE SEQUENCE [LARGE SCALE GENOMIC DNA]</scope>
</reference>
<dbReference type="Proteomes" id="UP001159427">
    <property type="component" value="Unassembled WGS sequence"/>
</dbReference>
<protein>
    <submittedName>
        <fullName evidence="2">Uncharacterized protein</fullName>
    </submittedName>
</protein>
<sequence length="107" mass="11831">ENAESSISDLQDFKRRIPPEPPTSDSSAMEALASVLKFNFEGLSITITFECVLLLMVDVNQQGYNKVEKRVVIATTANEDLLEPTTEFHASCEAIMRQLAKGKAGFH</sequence>
<name>A0ABN8LG32_9CNID</name>
<gene>
    <name evidence="2" type="ORF">PEVE_00012277</name>
</gene>
<evidence type="ECO:0000313" key="2">
    <source>
        <dbReference type="EMBL" id="CAH3015113.1"/>
    </source>
</evidence>
<proteinExistence type="predicted"/>
<evidence type="ECO:0000313" key="3">
    <source>
        <dbReference type="Proteomes" id="UP001159427"/>
    </source>
</evidence>